<proteinExistence type="predicted"/>
<sequence length="101" mass="11039">MRLALSFPLALTPLGLDGADESSSLAATNLLWSVVVVLSHVHRHTSLGLSLSLPHSATTTTLSHHHHCLPPSRLDTLPFLHRGLLYNLNAFISLLRPPFTF</sequence>
<accession>A0A5B7IAR4</accession>
<keyword evidence="3" id="KW-1185">Reference proteome</keyword>
<evidence type="ECO:0000256" key="1">
    <source>
        <dbReference type="SAM" id="SignalP"/>
    </source>
</evidence>
<evidence type="ECO:0008006" key="4">
    <source>
        <dbReference type="Google" id="ProtNLM"/>
    </source>
</evidence>
<feature type="chain" id="PRO_5022877826" description="Secreted protein" evidence="1">
    <location>
        <begin position="19"/>
        <end position="101"/>
    </location>
</feature>
<evidence type="ECO:0000313" key="3">
    <source>
        <dbReference type="Proteomes" id="UP000324222"/>
    </source>
</evidence>
<dbReference type="AlphaFoldDB" id="A0A5B7IAR4"/>
<name>A0A5B7IAR4_PORTR</name>
<keyword evidence="1" id="KW-0732">Signal</keyword>
<feature type="signal peptide" evidence="1">
    <location>
        <begin position="1"/>
        <end position="18"/>
    </location>
</feature>
<dbReference type="EMBL" id="VSRR010055230">
    <property type="protein sequence ID" value="MPC80862.1"/>
    <property type="molecule type" value="Genomic_DNA"/>
</dbReference>
<protein>
    <recommendedName>
        <fullName evidence="4">Secreted protein</fullName>
    </recommendedName>
</protein>
<comment type="caution">
    <text evidence="2">The sequence shown here is derived from an EMBL/GenBank/DDBJ whole genome shotgun (WGS) entry which is preliminary data.</text>
</comment>
<evidence type="ECO:0000313" key="2">
    <source>
        <dbReference type="EMBL" id="MPC80862.1"/>
    </source>
</evidence>
<organism evidence="2 3">
    <name type="scientific">Portunus trituberculatus</name>
    <name type="common">Swimming crab</name>
    <name type="synonym">Neptunus trituberculatus</name>
    <dbReference type="NCBI Taxonomy" id="210409"/>
    <lineage>
        <taxon>Eukaryota</taxon>
        <taxon>Metazoa</taxon>
        <taxon>Ecdysozoa</taxon>
        <taxon>Arthropoda</taxon>
        <taxon>Crustacea</taxon>
        <taxon>Multicrustacea</taxon>
        <taxon>Malacostraca</taxon>
        <taxon>Eumalacostraca</taxon>
        <taxon>Eucarida</taxon>
        <taxon>Decapoda</taxon>
        <taxon>Pleocyemata</taxon>
        <taxon>Brachyura</taxon>
        <taxon>Eubrachyura</taxon>
        <taxon>Portunoidea</taxon>
        <taxon>Portunidae</taxon>
        <taxon>Portuninae</taxon>
        <taxon>Portunus</taxon>
    </lineage>
</organism>
<dbReference type="Proteomes" id="UP000324222">
    <property type="component" value="Unassembled WGS sequence"/>
</dbReference>
<gene>
    <name evidence="2" type="ORF">E2C01_075455</name>
</gene>
<reference evidence="2 3" key="1">
    <citation type="submission" date="2019-05" db="EMBL/GenBank/DDBJ databases">
        <title>Another draft genome of Portunus trituberculatus and its Hox gene families provides insights of decapod evolution.</title>
        <authorList>
            <person name="Jeong J.-H."/>
            <person name="Song I."/>
            <person name="Kim S."/>
            <person name="Choi T."/>
            <person name="Kim D."/>
            <person name="Ryu S."/>
            <person name="Kim W."/>
        </authorList>
    </citation>
    <scope>NUCLEOTIDE SEQUENCE [LARGE SCALE GENOMIC DNA]</scope>
    <source>
        <tissue evidence="2">Muscle</tissue>
    </source>
</reference>